<dbReference type="InterPro" id="IPR037066">
    <property type="entry name" value="Plug_dom_sf"/>
</dbReference>
<reference evidence="14 15" key="1">
    <citation type="journal article" date="2015" name="Genome Announc.">
        <title>Complete Genome Sequence of a Novel Bacterium within the Family Rhodocyclaceae That Degrades Polycyclic Aromatic Hydrocarbons.</title>
        <authorList>
            <person name="Singleton D.R."/>
            <person name="Dickey A.N."/>
            <person name="Scholl E.H."/>
            <person name="Wright F.A."/>
            <person name="Aitken M.D."/>
        </authorList>
    </citation>
    <scope>NUCLEOTIDE SEQUENCE [LARGE SCALE GENOMIC DNA]</scope>
    <source>
        <strain evidence="15">PG1-Ca6</strain>
    </source>
</reference>
<dbReference type="GO" id="GO:0015344">
    <property type="term" value="F:siderophore uptake transmembrane transporter activity"/>
    <property type="evidence" value="ECO:0007669"/>
    <property type="project" value="TreeGrafter"/>
</dbReference>
<dbReference type="PATRIC" id="fig|1565605.3.peg.931"/>
<dbReference type="GO" id="GO:0009279">
    <property type="term" value="C:cell outer membrane"/>
    <property type="evidence" value="ECO:0007669"/>
    <property type="project" value="UniProtKB-SubCell"/>
</dbReference>
<keyword evidence="9 10" id="KW-0998">Cell outer membrane</keyword>
<evidence type="ECO:0000256" key="8">
    <source>
        <dbReference type="ARBA" id="ARBA00023170"/>
    </source>
</evidence>
<dbReference type="Gene3D" id="2.40.170.20">
    <property type="entry name" value="TonB-dependent receptor, beta-barrel domain"/>
    <property type="match status" value="1"/>
</dbReference>
<evidence type="ECO:0000256" key="1">
    <source>
        <dbReference type="ARBA" id="ARBA00004571"/>
    </source>
</evidence>
<evidence type="ECO:0008006" key="16">
    <source>
        <dbReference type="Google" id="ProtNLM"/>
    </source>
</evidence>
<keyword evidence="5 10" id="KW-0812">Transmembrane</keyword>
<keyword evidence="8" id="KW-0675">Receptor</keyword>
<dbReference type="PANTHER" id="PTHR30069">
    <property type="entry name" value="TONB-DEPENDENT OUTER MEMBRANE RECEPTOR"/>
    <property type="match status" value="1"/>
</dbReference>
<accession>A0A0C5JQ71</accession>
<dbReference type="SUPFAM" id="SSF56935">
    <property type="entry name" value="Porins"/>
    <property type="match status" value="1"/>
</dbReference>
<keyword evidence="15" id="KW-1185">Reference proteome</keyword>
<evidence type="ECO:0000256" key="10">
    <source>
        <dbReference type="PROSITE-ProRule" id="PRU01360"/>
    </source>
</evidence>
<dbReference type="InterPro" id="IPR036942">
    <property type="entry name" value="Beta-barrel_TonB_sf"/>
</dbReference>
<keyword evidence="4 10" id="KW-1134">Transmembrane beta strand</keyword>
<protein>
    <recommendedName>
        <fullName evidence="16">TonB-dependent receptor</fullName>
    </recommendedName>
</protein>
<keyword evidence="6 11" id="KW-0798">TonB box</keyword>
<evidence type="ECO:0000256" key="3">
    <source>
        <dbReference type="ARBA" id="ARBA00022448"/>
    </source>
</evidence>
<dbReference type="AlphaFoldDB" id="A0A0C5JQ71"/>
<keyword evidence="3 10" id="KW-0813">Transport</keyword>
<evidence type="ECO:0000259" key="12">
    <source>
        <dbReference type="Pfam" id="PF00593"/>
    </source>
</evidence>
<evidence type="ECO:0000256" key="11">
    <source>
        <dbReference type="RuleBase" id="RU003357"/>
    </source>
</evidence>
<dbReference type="Pfam" id="PF07715">
    <property type="entry name" value="Plug"/>
    <property type="match status" value="1"/>
</dbReference>
<name>A0A0C5JQ71_9PROT</name>
<evidence type="ECO:0000259" key="13">
    <source>
        <dbReference type="Pfam" id="PF07715"/>
    </source>
</evidence>
<dbReference type="Proteomes" id="UP000061603">
    <property type="component" value="Chromosome"/>
</dbReference>
<dbReference type="HOGENOM" id="CLU_008654_0_0_4"/>
<evidence type="ECO:0000256" key="9">
    <source>
        <dbReference type="ARBA" id="ARBA00023237"/>
    </source>
</evidence>
<dbReference type="STRING" id="1565605.PG1C_04425"/>
<evidence type="ECO:0000256" key="2">
    <source>
        <dbReference type="ARBA" id="ARBA00009810"/>
    </source>
</evidence>
<dbReference type="EMBL" id="CP010554">
    <property type="protein sequence ID" value="AJP49406.1"/>
    <property type="molecule type" value="Genomic_DNA"/>
</dbReference>
<dbReference type="KEGG" id="rbu:PG1C_04425"/>
<keyword evidence="7 10" id="KW-0472">Membrane</keyword>
<evidence type="ECO:0000256" key="6">
    <source>
        <dbReference type="ARBA" id="ARBA00023077"/>
    </source>
</evidence>
<gene>
    <name evidence="14" type="ORF">PG1C_04425</name>
</gene>
<proteinExistence type="inferred from homology"/>
<dbReference type="Gene3D" id="2.170.130.10">
    <property type="entry name" value="TonB-dependent receptor, plug domain"/>
    <property type="match status" value="1"/>
</dbReference>
<comment type="similarity">
    <text evidence="2 10 11">Belongs to the TonB-dependent receptor family.</text>
</comment>
<feature type="domain" description="TonB-dependent receptor-like beta-barrel" evidence="12">
    <location>
        <begin position="244"/>
        <end position="727"/>
    </location>
</feature>
<comment type="subcellular location">
    <subcellularLocation>
        <location evidence="1 10">Cell outer membrane</location>
        <topology evidence="1 10">Multi-pass membrane protein</topology>
    </subcellularLocation>
</comment>
<sequence length="778" mass="84556">MPPHFSFYRQQPRGMHLVLIALAGFLSTTVWAEEKIQTAAALALPSIEVIGVSPVQGLDQPKREISSSVQSIDQHAVRASGAASLPELMNARLNGVTVNEIQGNPFQVDVNYRGFTVSPLLGTPQGLSVYQDGVRVNEPFGESVNWDLIPRQAIASIDLIPGSNPLFGLNTLGGALSIHTKSGLDAAGSNVETEVGSFGRRTASADFSGKPGAENNPGVFFAASTFREEGWRDFSPSKVDQFFGKLSHYNGPLEMDLAWTHADTDLTGNGLLPDAMLQARREGIFTKPDRTQNRLDLLSLNTAYWLDENARLSATLYHRQNRTRTLNGDINNDFEGGLHDMATGGDGLNIDTAANNRTRSTQMSWGGALQWSRLDNDNNGNHHVAFGATYDASRTTFAQTTALGIFDAQRGVINATGEVLDNQLIGTTRSGSLFATDTWKPMREIAMTTSLRYNHTRVTTHDQGPNAPALEGDFTYTKLNPALGFTWQLDPAITAFASAGQGNRAPSPIELGCADSANPCSLPNAMQSDPYLKQVVTRTLEAGLRGQNDALKWNAAAFTAENHDDILFVGTSTSQGYFTNFGRTRRRGVQLEMSAQHGAMDWRVGYSYVKATYRSSACLLSPDNSARGLDARCAADEISVQSGNRLPGIPLHSLKLGADYVFNERWLLTADAVGYSRQYVRGNENNAHQAGGAFFGSGDAKGYAVLNLGARVKLDRGWELFGRVNNLFDRHYANAGALGQNPFDAAGTFQTNSDQWHHETFYAPGAPRAVYFGLRLVR</sequence>
<dbReference type="PROSITE" id="PS52016">
    <property type="entry name" value="TONB_DEPENDENT_REC_3"/>
    <property type="match status" value="1"/>
</dbReference>
<evidence type="ECO:0000313" key="15">
    <source>
        <dbReference type="Proteomes" id="UP000061603"/>
    </source>
</evidence>
<dbReference type="InterPro" id="IPR000531">
    <property type="entry name" value="Beta-barrel_TonB"/>
</dbReference>
<dbReference type="InterPro" id="IPR039426">
    <property type="entry name" value="TonB-dep_rcpt-like"/>
</dbReference>
<dbReference type="InterPro" id="IPR012910">
    <property type="entry name" value="Plug_dom"/>
</dbReference>
<evidence type="ECO:0000256" key="4">
    <source>
        <dbReference type="ARBA" id="ARBA00022452"/>
    </source>
</evidence>
<evidence type="ECO:0000256" key="7">
    <source>
        <dbReference type="ARBA" id="ARBA00023136"/>
    </source>
</evidence>
<organism evidence="14 15">
    <name type="scientific">Rugosibacter aromaticivorans</name>
    <dbReference type="NCBI Taxonomy" id="1565605"/>
    <lineage>
        <taxon>Bacteria</taxon>
        <taxon>Pseudomonadati</taxon>
        <taxon>Pseudomonadota</taxon>
        <taxon>Betaproteobacteria</taxon>
        <taxon>Nitrosomonadales</taxon>
        <taxon>Sterolibacteriaceae</taxon>
        <taxon>Rugosibacter</taxon>
    </lineage>
</organism>
<evidence type="ECO:0000313" key="14">
    <source>
        <dbReference type="EMBL" id="AJP49406.1"/>
    </source>
</evidence>
<dbReference type="GO" id="GO:0044718">
    <property type="term" value="P:siderophore transmembrane transport"/>
    <property type="evidence" value="ECO:0007669"/>
    <property type="project" value="TreeGrafter"/>
</dbReference>
<evidence type="ECO:0000256" key="5">
    <source>
        <dbReference type="ARBA" id="ARBA00022692"/>
    </source>
</evidence>
<dbReference type="Pfam" id="PF00593">
    <property type="entry name" value="TonB_dep_Rec_b-barrel"/>
    <property type="match status" value="1"/>
</dbReference>
<dbReference type="PANTHER" id="PTHR30069:SF39">
    <property type="entry name" value="BLL6183 PROTEIN"/>
    <property type="match status" value="1"/>
</dbReference>
<feature type="domain" description="TonB-dependent receptor plug" evidence="13">
    <location>
        <begin position="61"/>
        <end position="175"/>
    </location>
</feature>